<dbReference type="RefSeq" id="WP_018371649.1">
    <property type="nucleotide sequence ID" value="NZ_UHFR01000005.1"/>
</dbReference>
<dbReference type="EMBL" id="UHFR01000005">
    <property type="protein sequence ID" value="SUN77073.1"/>
    <property type="molecule type" value="Genomic_DNA"/>
</dbReference>
<protein>
    <submittedName>
        <fullName evidence="2">Membrane protein</fullName>
    </submittedName>
</protein>
<keyword evidence="1" id="KW-0472">Membrane</keyword>
<name>A0A380KYL2_9STRE</name>
<evidence type="ECO:0000313" key="3">
    <source>
        <dbReference type="Proteomes" id="UP000254634"/>
    </source>
</evidence>
<dbReference type="OrthoDB" id="5233at2"/>
<reference evidence="2" key="1">
    <citation type="submission" date="2018-06" db="EMBL/GenBank/DDBJ databases">
        <authorList>
            <consortium name="Pathogen Informatics"/>
            <person name="Doyle S."/>
        </authorList>
    </citation>
    <scope>NUCLEOTIDE SEQUENCE [LARGE SCALE GENOMIC DNA]</scope>
    <source>
        <strain evidence="2">NCTC13765</strain>
    </source>
</reference>
<proteinExistence type="predicted"/>
<accession>A0A380KYL2</accession>
<keyword evidence="1" id="KW-0812">Transmembrane</keyword>
<sequence>MYHITLKSPSLSDDGFCQEITLNPYWSWTTFFFSFFVPIFRKDWKWAAIFLTIAWIFNWSIYQFDLPRWTELLHMTAFALIYNHIWMRQALREGWHAIDKRDQERLEHLHV</sequence>
<organism evidence="2 3">
    <name type="scientific">Streptococcus massiliensis</name>
    <dbReference type="NCBI Taxonomy" id="313439"/>
    <lineage>
        <taxon>Bacteria</taxon>
        <taxon>Bacillati</taxon>
        <taxon>Bacillota</taxon>
        <taxon>Bacilli</taxon>
        <taxon>Lactobacillales</taxon>
        <taxon>Streptococcaceae</taxon>
        <taxon>Streptococcus</taxon>
    </lineage>
</organism>
<evidence type="ECO:0000256" key="1">
    <source>
        <dbReference type="SAM" id="Phobius"/>
    </source>
</evidence>
<keyword evidence="3" id="KW-1185">Reference proteome</keyword>
<dbReference type="STRING" id="1123307.GCA_000380065_00949"/>
<feature type="transmembrane region" description="Helical" evidence="1">
    <location>
        <begin position="20"/>
        <end position="39"/>
    </location>
</feature>
<dbReference type="Proteomes" id="UP000254634">
    <property type="component" value="Unassembled WGS sequence"/>
</dbReference>
<keyword evidence="1" id="KW-1133">Transmembrane helix</keyword>
<feature type="transmembrane region" description="Helical" evidence="1">
    <location>
        <begin position="46"/>
        <end position="62"/>
    </location>
</feature>
<dbReference type="AlphaFoldDB" id="A0A380KYL2"/>
<evidence type="ECO:0000313" key="2">
    <source>
        <dbReference type="EMBL" id="SUN77073.1"/>
    </source>
</evidence>
<gene>
    <name evidence="2" type="ORF">NCTC13765_01595</name>
</gene>